<evidence type="ECO:0000256" key="1">
    <source>
        <dbReference type="ARBA" id="ARBA00004604"/>
    </source>
</evidence>
<organism evidence="6 7">
    <name type="scientific">Dillenia turbinata</name>
    <dbReference type="NCBI Taxonomy" id="194707"/>
    <lineage>
        <taxon>Eukaryota</taxon>
        <taxon>Viridiplantae</taxon>
        <taxon>Streptophyta</taxon>
        <taxon>Embryophyta</taxon>
        <taxon>Tracheophyta</taxon>
        <taxon>Spermatophyta</taxon>
        <taxon>Magnoliopsida</taxon>
        <taxon>eudicotyledons</taxon>
        <taxon>Gunneridae</taxon>
        <taxon>Pentapetalae</taxon>
        <taxon>Dilleniales</taxon>
        <taxon>Dilleniaceae</taxon>
        <taxon>Dillenia</taxon>
    </lineage>
</organism>
<dbReference type="Pfam" id="PF09805">
    <property type="entry name" value="Nop25"/>
    <property type="match status" value="1"/>
</dbReference>
<comment type="caution">
    <text evidence="6">The sequence shown here is derived from an EMBL/GenBank/DDBJ whole genome shotgun (WGS) entry which is preliminary data.</text>
</comment>
<protein>
    <submittedName>
        <fullName evidence="6">Nucleolar protein 12</fullName>
    </submittedName>
</protein>
<evidence type="ECO:0000256" key="3">
    <source>
        <dbReference type="ARBA" id="ARBA00023054"/>
    </source>
</evidence>
<feature type="compositionally biased region" description="Basic residues" evidence="5">
    <location>
        <begin position="14"/>
        <end position="24"/>
    </location>
</feature>
<evidence type="ECO:0000313" key="7">
    <source>
        <dbReference type="Proteomes" id="UP001370490"/>
    </source>
</evidence>
<accession>A0AAN8VMB7</accession>
<reference evidence="6 7" key="1">
    <citation type="submission" date="2023-12" db="EMBL/GenBank/DDBJ databases">
        <title>A high-quality genome assembly for Dillenia turbinata (Dilleniales).</title>
        <authorList>
            <person name="Chanderbali A."/>
        </authorList>
    </citation>
    <scope>NUCLEOTIDE SEQUENCE [LARGE SCALE GENOMIC DNA]</scope>
    <source>
        <strain evidence="6">LSX21</strain>
        <tissue evidence="6">Leaf</tissue>
    </source>
</reference>
<dbReference type="AlphaFoldDB" id="A0AAN8VMB7"/>
<feature type="region of interest" description="Disordered" evidence="5">
    <location>
        <begin position="1"/>
        <end position="27"/>
    </location>
</feature>
<dbReference type="EMBL" id="JBAMMX010000010">
    <property type="protein sequence ID" value="KAK6932496.1"/>
    <property type="molecule type" value="Genomic_DNA"/>
</dbReference>
<dbReference type="GO" id="GO:0019843">
    <property type="term" value="F:rRNA binding"/>
    <property type="evidence" value="ECO:0007669"/>
    <property type="project" value="TreeGrafter"/>
</dbReference>
<feature type="compositionally biased region" description="Basic residues" evidence="5">
    <location>
        <begin position="166"/>
        <end position="196"/>
    </location>
</feature>
<dbReference type="GO" id="GO:0005730">
    <property type="term" value="C:nucleolus"/>
    <property type="evidence" value="ECO:0007669"/>
    <property type="project" value="UniProtKB-SubCell"/>
</dbReference>
<feature type="compositionally biased region" description="Basic and acidic residues" evidence="5">
    <location>
        <begin position="62"/>
        <end position="81"/>
    </location>
</feature>
<dbReference type="PANTHER" id="PTHR14577">
    <property type="entry name" value="NUCLEOLAR PROTEIN 12"/>
    <property type="match status" value="1"/>
</dbReference>
<evidence type="ECO:0000313" key="6">
    <source>
        <dbReference type="EMBL" id="KAK6932496.1"/>
    </source>
</evidence>
<comment type="similarity">
    <text evidence="2">Belongs to the RRP17 family.</text>
</comment>
<sequence>MEEEEDEQQQPTSRARHIKKRALKNKALSISFNEKDLQLDYVTGFHKRKKKRRKEAQQKLQEAQRRKRIEDRKRRKQEREYVLYGGAPPSTESGLDESGEDEEEEDETKPIASIPVATMYEHGDMQVTVITSEISREEENATGKPAAPPLSVEGAEKKHNIPVQKKQFKKVAKGKSRPKLQKRKDKKKGNQKKRKN</sequence>
<dbReference type="InterPro" id="IPR019186">
    <property type="entry name" value="Nucleolar_protein_12"/>
</dbReference>
<evidence type="ECO:0000256" key="4">
    <source>
        <dbReference type="ARBA" id="ARBA00023242"/>
    </source>
</evidence>
<feature type="compositionally biased region" description="Acidic residues" evidence="5">
    <location>
        <begin position="94"/>
        <end position="107"/>
    </location>
</feature>
<feature type="compositionally biased region" description="Basic residues" evidence="5">
    <location>
        <begin position="45"/>
        <end position="54"/>
    </location>
</feature>
<gene>
    <name evidence="6" type="ORF">RJ641_002120</name>
</gene>
<evidence type="ECO:0000256" key="5">
    <source>
        <dbReference type="SAM" id="MobiDB-lite"/>
    </source>
</evidence>
<dbReference type="PANTHER" id="PTHR14577:SF0">
    <property type="entry name" value="NUCLEOLAR PROTEIN 12"/>
    <property type="match status" value="1"/>
</dbReference>
<keyword evidence="3" id="KW-0175">Coiled coil</keyword>
<comment type="subcellular location">
    <subcellularLocation>
        <location evidence="1">Nucleus</location>
        <location evidence="1">Nucleolus</location>
    </subcellularLocation>
</comment>
<dbReference type="Proteomes" id="UP001370490">
    <property type="component" value="Unassembled WGS sequence"/>
</dbReference>
<name>A0AAN8VMB7_9MAGN</name>
<evidence type="ECO:0000256" key="2">
    <source>
        <dbReference type="ARBA" id="ARBA00007175"/>
    </source>
</evidence>
<proteinExistence type="inferred from homology"/>
<keyword evidence="7" id="KW-1185">Reference proteome</keyword>
<feature type="region of interest" description="Disordered" evidence="5">
    <location>
        <begin position="45"/>
        <end position="196"/>
    </location>
</feature>
<keyword evidence="4" id="KW-0539">Nucleus</keyword>